<dbReference type="EMBL" id="AAGW02057462">
    <property type="status" value="NOT_ANNOTATED_CDS"/>
    <property type="molecule type" value="Genomic_DNA"/>
</dbReference>
<keyword evidence="3" id="KW-1185">Reference proteome</keyword>
<protein>
    <submittedName>
        <fullName evidence="2">Uncharacterized protein</fullName>
    </submittedName>
</protein>
<evidence type="ECO:0000313" key="2">
    <source>
        <dbReference type="Ensembl" id="ENSOCUP00000035843.1"/>
    </source>
</evidence>
<sequence length="92" mass="9887">MNQHTCYKSKNTDQRVYLGLSKTQVLFPATAGSSSIDITPLPPPHRNGSGPSPSRHHVLPGLDPGVPICLKVIAESPKWNPGKSTTLCMRAV</sequence>
<evidence type="ECO:0000313" key="3">
    <source>
        <dbReference type="Proteomes" id="UP000001811"/>
    </source>
</evidence>
<reference evidence="2 3" key="1">
    <citation type="journal article" date="2011" name="Nature">
        <title>A high-resolution map of human evolutionary constraint using 29 mammals.</title>
        <authorList>
            <person name="Lindblad-Toh K."/>
            <person name="Garber M."/>
            <person name="Zuk O."/>
            <person name="Lin M.F."/>
            <person name="Parker B.J."/>
            <person name="Washietl S."/>
            <person name="Kheradpour P."/>
            <person name="Ernst J."/>
            <person name="Jordan G."/>
            <person name="Mauceli E."/>
            <person name="Ward L.D."/>
            <person name="Lowe C.B."/>
            <person name="Holloway A.K."/>
            <person name="Clamp M."/>
            <person name="Gnerre S."/>
            <person name="Alfoldi J."/>
            <person name="Beal K."/>
            <person name="Chang J."/>
            <person name="Clawson H."/>
            <person name="Cuff J."/>
            <person name="Di Palma F."/>
            <person name="Fitzgerald S."/>
            <person name="Flicek P."/>
            <person name="Guttman M."/>
            <person name="Hubisz M.J."/>
            <person name="Jaffe D.B."/>
            <person name="Jungreis I."/>
            <person name="Kent W.J."/>
            <person name="Kostka D."/>
            <person name="Lara M."/>
            <person name="Martins A.L."/>
            <person name="Massingham T."/>
            <person name="Moltke I."/>
            <person name="Raney B.J."/>
            <person name="Rasmussen M.D."/>
            <person name="Robinson J."/>
            <person name="Stark A."/>
            <person name="Vilella A.J."/>
            <person name="Wen J."/>
            <person name="Xie X."/>
            <person name="Zody M.C."/>
            <person name="Baldwin J."/>
            <person name="Bloom T."/>
            <person name="Chin C.W."/>
            <person name="Heiman D."/>
            <person name="Nicol R."/>
            <person name="Nusbaum C."/>
            <person name="Young S."/>
            <person name="Wilkinson J."/>
            <person name="Worley K.C."/>
            <person name="Kovar C.L."/>
            <person name="Muzny D.M."/>
            <person name="Gibbs R.A."/>
            <person name="Cree A."/>
            <person name="Dihn H.H."/>
            <person name="Fowler G."/>
            <person name="Jhangiani S."/>
            <person name="Joshi V."/>
            <person name="Lee S."/>
            <person name="Lewis L.R."/>
            <person name="Nazareth L.V."/>
            <person name="Okwuonu G."/>
            <person name="Santibanez J."/>
            <person name="Warren W.C."/>
            <person name="Mardis E.R."/>
            <person name="Weinstock G.M."/>
            <person name="Wilson R.K."/>
            <person name="Delehaunty K."/>
            <person name="Dooling D."/>
            <person name="Fronik C."/>
            <person name="Fulton L."/>
            <person name="Fulton B."/>
            <person name="Graves T."/>
            <person name="Minx P."/>
            <person name="Sodergren E."/>
            <person name="Birney E."/>
            <person name="Margulies E.H."/>
            <person name="Herrero J."/>
            <person name="Green E.D."/>
            <person name="Haussler D."/>
            <person name="Siepel A."/>
            <person name="Goldman N."/>
            <person name="Pollard K.S."/>
            <person name="Pedersen J.S."/>
            <person name="Lander E.S."/>
            <person name="Kellis M."/>
        </authorList>
    </citation>
    <scope>NUCLEOTIDE SEQUENCE [LARGE SCALE GENOMIC DNA]</scope>
    <source>
        <strain evidence="2 3">Thorbecke inbred</strain>
    </source>
</reference>
<dbReference type="InParanoid" id="A0A5F9CQR9"/>
<evidence type="ECO:0000256" key="1">
    <source>
        <dbReference type="SAM" id="MobiDB-lite"/>
    </source>
</evidence>
<dbReference type="Ensembl" id="ENSOCUT00000048081.1">
    <property type="protein sequence ID" value="ENSOCUP00000035843.1"/>
    <property type="gene ID" value="ENSOCUG00000030602.1"/>
</dbReference>
<reference evidence="2" key="3">
    <citation type="submission" date="2025-09" db="UniProtKB">
        <authorList>
            <consortium name="Ensembl"/>
        </authorList>
    </citation>
    <scope>IDENTIFICATION</scope>
    <source>
        <strain evidence="2">Thorbecke</strain>
    </source>
</reference>
<feature type="region of interest" description="Disordered" evidence="1">
    <location>
        <begin position="33"/>
        <end position="58"/>
    </location>
</feature>
<organism evidence="2 3">
    <name type="scientific">Oryctolagus cuniculus</name>
    <name type="common">Rabbit</name>
    <dbReference type="NCBI Taxonomy" id="9986"/>
    <lineage>
        <taxon>Eukaryota</taxon>
        <taxon>Metazoa</taxon>
        <taxon>Chordata</taxon>
        <taxon>Craniata</taxon>
        <taxon>Vertebrata</taxon>
        <taxon>Euteleostomi</taxon>
        <taxon>Mammalia</taxon>
        <taxon>Eutheria</taxon>
        <taxon>Euarchontoglires</taxon>
        <taxon>Glires</taxon>
        <taxon>Lagomorpha</taxon>
        <taxon>Leporidae</taxon>
        <taxon>Oryctolagus</taxon>
    </lineage>
</organism>
<proteinExistence type="predicted"/>
<dbReference type="Proteomes" id="UP000001811">
    <property type="component" value="Chromosome X"/>
</dbReference>
<name>A0A5F9CQR9_RABIT</name>
<reference evidence="2" key="2">
    <citation type="submission" date="2025-08" db="UniProtKB">
        <authorList>
            <consortium name="Ensembl"/>
        </authorList>
    </citation>
    <scope>IDENTIFICATION</scope>
    <source>
        <strain evidence="2">Thorbecke</strain>
    </source>
</reference>
<dbReference type="AlphaFoldDB" id="A0A5F9CQR9"/>
<accession>A0A5F9CQR9</accession>
<dbReference type="STRING" id="9986.ENSOCUP00000035843"/>